<dbReference type="SUPFAM" id="SSF52799">
    <property type="entry name" value="(Phosphotyrosine protein) phosphatases II"/>
    <property type="match status" value="1"/>
</dbReference>
<dbReference type="InterPro" id="IPR000387">
    <property type="entry name" value="Tyr_Pase_dom"/>
</dbReference>
<comment type="similarity">
    <text evidence="1">Belongs to the protein-tyrosine phosphatase family.</text>
</comment>
<dbReference type="EMBL" id="VTOX01000002">
    <property type="protein sequence ID" value="NKE66020.1"/>
    <property type="molecule type" value="Genomic_DNA"/>
</dbReference>
<dbReference type="Pfam" id="PF13350">
    <property type="entry name" value="Y_phosphatase3"/>
    <property type="match status" value="1"/>
</dbReference>
<dbReference type="InterPro" id="IPR029021">
    <property type="entry name" value="Prot-tyrosine_phosphatase-like"/>
</dbReference>
<reference evidence="4 5" key="1">
    <citation type="journal article" date="2020" name="Nature">
        <title>Bacterial chemolithoautotrophy via manganese oxidation.</title>
        <authorList>
            <person name="Yu H."/>
            <person name="Leadbetter J.R."/>
        </authorList>
    </citation>
    <scope>NUCLEOTIDE SEQUENCE [LARGE SCALE GENOMIC DNA]</scope>
    <source>
        <strain evidence="4 5">RBP-1</strain>
    </source>
</reference>
<protein>
    <submittedName>
        <fullName evidence="4">Tyrosine-protein phosphatase</fullName>
    </submittedName>
</protein>
<evidence type="ECO:0000313" key="5">
    <source>
        <dbReference type="Proteomes" id="UP000521868"/>
    </source>
</evidence>
<name>A0A7X6DF43_9BURK</name>
<dbReference type="PANTHER" id="PTHR31126">
    <property type="entry name" value="TYROSINE-PROTEIN PHOSPHATASE"/>
    <property type="match status" value="1"/>
</dbReference>
<comment type="caution">
    <text evidence="4">The sequence shown here is derived from an EMBL/GenBank/DDBJ whole genome shotgun (WGS) entry which is preliminary data.</text>
</comment>
<evidence type="ECO:0000256" key="1">
    <source>
        <dbReference type="ARBA" id="ARBA00009580"/>
    </source>
</evidence>
<sequence>MNMKIAGATNFRDLGNHRTQRGERVAPRRLFRADHLGALTAQDVAQIRALGVRRVLDLRGVNERAAAPCALPQVAVHSLAIEPTIVQKLSDLIAAGHRLTPGEVVAHMQDTYRGFVRNNTHRFAELFGHLLERGEPTVFHCTAGKDRTGFAAALILRSLGVPEPDVMRDYLLTNERLKPMEASRHGLAPEVQMVLWRVQPEFLRAAFDAVDADYGGMEAYLREGLRLREAERERLRELYLSPPS</sequence>
<dbReference type="AlphaFoldDB" id="A0A7X6DF43"/>
<organism evidence="4 5">
    <name type="scientific">Ramlibacter lithotrophicus</name>
    <dbReference type="NCBI Taxonomy" id="2606681"/>
    <lineage>
        <taxon>Bacteria</taxon>
        <taxon>Pseudomonadati</taxon>
        <taxon>Pseudomonadota</taxon>
        <taxon>Betaproteobacteria</taxon>
        <taxon>Burkholderiales</taxon>
        <taxon>Comamonadaceae</taxon>
        <taxon>Ramlibacter</taxon>
    </lineage>
</organism>
<evidence type="ECO:0000259" key="3">
    <source>
        <dbReference type="PROSITE" id="PS50056"/>
    </source>
</evidence>
<feature type="compositionally biased region" description="Basic and acidic residues" evidence="2">
    <location>
        <begin position="14"/>
        <end position="23"/>
    </location>
</feature>
<dbReference type="PROSITE" id="PS50056">
    <property type="entry name" value="TYR_PHOSPHATASE_2"/>
    <property type="match status" value="1"/>
</dbReference>
<dbReference type="PANTHER" id="PTHR31126:SF1">
    <property type="entry name" value="TYROSINE SPECIFIC PROTEIN PHOSPHATASES DOMAIN-CONTAINING PROTEIN"/>
    <property type="match status" value="1"/>
</dbReference>
<dbReference type="Gene3D" id="3.90.190.10">
    <property type="entry name" value="Protein tyrosine phosphatase superfamily"/>
    <property type="match status" value="1"/>
</dbReference>
<keyword evidence="5" id="KW-1185">Reference proteome</keyword>
<dbReference type="Proteomes" id="UP000521868">
    <property type="component" value="Unassembled WGS sequence"/>
</dbReference>
<evidence type="ECO:0000313" key="4">
    <source>
        <dbReference type="EMBL" id="NKE66020.1"/>
    </source>
</evidence>
<dbReference type="InterPro" id="IPR016130">
    <property type="entry name" value="Tyr_Pase_AS"/>
</dbReference>
<accession>A0A7X6DF43</accession>
<dbReference type="InterPro" id="IPR026893">
    <property type="entry name" value="Tyr/Ser_Pase_IphP-type"/>
</dbReference>
<dbReference type="PROSITE" id="PS00383">
    <property type="entry name" value="TYR_PHOSPHATASE_1"/>
    <property type="match status" value="1"/>
</dbReference>
<feature type="domain" description="Tyrosine specific protein phosphatases" evidence="3">
    <location>
        <begin position="121"/>
        <end position="195"/>
    </location>
</feature>
<gene>
    <name evidence="4" type="ORF">RAMLITH_09325</name>
</gene>
<evidence type="ECO:0000256" key="2">
    <source>
        <dbReference type="SAM" id="MobiDB-lite"/>
    </source>
</evidence>
<proteinExistence type="inferred from homology"/>
<dbReference type="GO" id="GO:0004721">
    <property type="term" value="F:phosphoprotein phosphatase activity"/>
    <property type="evidence" value="ECO:0007669"/>
    <property type="project" value="InterPro"/>
</dbReference>
<feature type="region of interest" description="Disordered" evidence="2">
    <location>
        <begin position="1"/>
        <end position="23"/>
    </location>
</feature>